<evidence type="ECO:0000313" key="2">
    <source>
        <dbReference type="EMBL" id="AYV82408.1"/>
    </source>
</evidence>
<protein>
    <submittedName>
        <fullName evidence="2">Uncharacterized protein</fullName>
    </submittedName>
</protein>
<name>A0A3G5A5F0_9VIRU</name>
<feature type="region of interest" description="Disordered" evidence="1">
    <location>
        <begin position="292"/>
        <end position="334"/>
    </location>
</feature>
<proteinExistence type="predicted"/>
<feature type="compositionally biased region" description="Polar residues" evidence="1">
    <location>
        <begin position="295"/>
        <end position="333"/>
    </location>
</feature>
<sequence length="370" mass="41856">MLSRLAGLFGSKSNSISNSVQKNIRIIDGDQVFDRIDGLLGQTKVNTGCMEYIFTLPAWKKMLANSTNSGSNSAANPYGHAGIRYKFGDEINAVMNVSGASNSPLVNFFQPDEYLFCDQPNRGATLGNEQGGVINRSFLSVRIDGVDRDTIVKLDNYYKQLDIDNRINGKCRYSMVFYMFTNWFRRLIGLGIRGNCAYWTSCGISNVGFLNGPSNWPLFLFFKVLFTQIGKNGWQNLNVIAYRSIKHNKEPKGAFLYPFYGIKYGYDSIKWNLDSIATVIVEPRLVESIEDVESTKQSTNESTNESTKQSTNESTNESTKQSTNESTKQSTSESDLDQYVIDITKHTNQKHINIVNTWLELQQRMKRLIK</sequence>
<organism evidence="2">
    <name type="scientific">Homavirus sp</name>
    <dbReference type="NCBI Taxonomy" id="2487769"/>
    <lineage>
        <taxon>Viruses</taxon>
        <taxon>Varidnaviria</taxon>
        <taxon>Bamfordvirae</taxon>
        <taxon>Nucleocytoviricota</taxon>
        <taxon>Megaviricetes</taxon>
        <taxon>Imitervirales</taxon>
        <taxon>Mimiviridae</taxon>
        <taxon>Klosneuvirinae</taxon>
    </lineage>
</organism>
<gene>
    <name evidence="2" type="ORF">Homavirus48_2</name>
</gene>
<accession>A0A3G5A5F0</accession>
<evidence type="ECO:0000256" key="1">
    <source>
        <dbReference type="SAM" id="MobiDB-lite"/>
    </source>
</evidence>
<dbReference type="EMBL" id="MK072379">
    <property type="protein sequence ID" value="AYV82408.1"/>
    <property type="molecule type" value="Genomic_DNA"/>
</dbReference>
<reference evidence="2" key="1">
    <citation type="submission" date="2018-10" db="EMBL/GenBank/DDBJ databases">
        <title>Hidden diversity of soil giant viruses.</title>
        <authorList>
            <person name="Schulz F."/>
            <person name="Alteio L."/>
            <person name="Goudeau D."/>
            <person name="Ryan E.M."/>
            <person name="Malmstrom R.R."/>
            <person name="Blanchard J."/>
            <person name="Woyke T."/>
        </authorList>
    </citation>
    <scope>NUCLEOTIDE SEQUENCE</scope>
    <source>
        <strain evidence="2">HOV1</strain>
    </source>
</reference>